<feature type="compositionally biased region" description="Basic and acidic residues" evidence="1">
    <location>
        <begin position="191"/>
        <end position="203"/>
    </location>
</feature>
<comment type="caution">
    <text evidence="2">The sequence shown here is derived from an EMBL/GenBank/DDBJ whole genome shotgun (WGS) entry which is preliminary data.</text>
</comment>
<accession>A0A8I2YWQ0</accession>
<dbReference type="OrthoDB" id="5569250at2759"/>
<organism evidence="2 3">
    <name type="scientific">Boletus reticuloceps</name>
    <dbReference type="NCBI Taxonomy" id="495285"/>
    <lineage>
        <taxon>Eukaryota</taxon>
        <taxon>Fungi</taxon>
        <taxon>Dikarya</taxon>
        <taxon>Basidiomycota</taxon>
        <taxon>Agaricomycotina</taxon>
        <taxon>Agaricomycetes</taxon>
        <taxon>Agaricomycetidae</taxon>
        <taxon>Boletales</taxon>
        <taxon>Boletineae</taxon>
        <taxon>Boletaceae</taxon>
        <taxon>Boletoideae</taxon>
        <taxon>Boletus</taxon>
    </lineage>
</organism>
<dbReference type="AlphaFoldDB" id="A0A8I2YWQ0"/>
<dbReference type="Proteomes" id="UP000683000">
    <property type="component" value="Unassembled WGS sequence"/>
</dbReference>
<evidence type="ECO:0000313" key="2">
    <source>
        <dbReference type="EMBL" id="KAG6377977.1"/>
    </source>
</evidence>
<protein>
    <submittedName>
        <fullName evidence="2">Uncharacterized protein</fullName>
    </submittedName>
</protein>
<name>A0A8I2YWQ0_9AGAM</name>
<evidence type="ECO:0000313" key="3">
    <source>
        <dbReference type="Proteomes" id="UP000683000"/>
    </source>
</evidence>
<evidence type="ECO:0000256" key="1">
    <source>
        <dbReference type="SAM" id="MobiDB-lite"/>
    </source>
</evidence>
<gene>
    <name evidence="2" type="ORF">JVT61DRAFT_14773</name>
</gene>
<keyword evidence="3" id="KW-1185">Reference proteome</keyword>
<reference evidence="2" key="1">
    <citation type="submission" date="2021-03" db="EMBL/GenBank/DDBJ databases">
        <title>Evolutionary innovations through gain and loss of genes in the ectomycorrhizal Boletales.</title>
        <authorList>
            <person name="Wu G."/>
            <person name="Miyauchi S."/>
            <person name="Morin E."/>
            <person name="Yang Z.-L."/>
            <person name="Xu J."/>
            <person name="Martin F.M."/>
        </authorList>
    </citation>
    <scope>NUCLEOTIDE SEQUENCE</scope>
    <source>
        <strain evidence="2">BR01</strain>
    </source>
</reference>
<feature type="compositionally biased region" description="Polar residues" evidence="1">
    <location>
        <begin position="247"/>
        <end position="259"/>
    </location>
</feature>
<feature type="compositionally biased region" description="Basic residues" evidence="1">
    <location>
        <begin position="205"/>
        <end position="218"/>
    </location>
</feature>
<sequence>MSGPVDVTAPAASLKRSTLTAPDVNVLQSTPGNPGLSAASSYPGLSQVSVNYLRPWIERDLDKAKHCSNPDLLLQYLVRHASRDPDSRDSSSELVDRCLNKVLPICNGKTINSALKKYTEANGEVAMYDPFVDVSMAALESLRDLKVEGMRDYVAESDITFQRNDQKSIPQNHGQATSYLKPDVVLIPSTRRSDRSASEELKNGTRARNRPKGSKKPGLRWQDVLSVVEFKRSGKTMEGPRSEYAPSGQSTSAKQTQSK</sequence>
<proteinExistence type="predicted"/>
<feature type="region of interest" description="Disordered" evidence="1">
    <location>
        <begin position="188"/>
        <end position="259"/>
    </location>
</feature>
<dbReference type="EMBL" id="JAGFBS010000008">
    <property type="protein sequence ID" value="KAG6377977.1"/>
    <property type="molecule type" value="Genomic_DNA"/>
</dbReference>